<dbReference type="SUPFAM" id="SSF69754">
    <property type="entry name" value="Ribosome binding protein Y (YfiA homologue)"/>
    <property type="match status" value="1"/>
</dbReference>
<dbReference type="AlphaFoldDB" id="A0A5C6ABS8"/>
<keyword evidence="2" id="KW-1185">Reference proteome</keyword>
<protein>
    <recommendedName>
        <fullName evidence="3">Sigma 54 modulation protein / S30EA ribosomal protein</fullName>
    </recommendedName>
</protein>
<evidence type="ECO:0008006" key="3">
    <source>
        <dbReference type="Google" id="ProtNLM"/>
    </source>
</evidence>
<evidence type="ECO:0000313" key="2">
    <source>
        <dbReference type="Proteomes" id="UP000316213"/>
    </source>
</evidence>
<dbReference type="OrthoDB" id="121633at2"/>
<dbReference type="RefSeq" id="WP_146578048.1">
    <property type="nucleotide sequence ID" value="NZ_SJPM01000004.1"/>
</dbReference>
<sequence length="113" mass="12798">MTISITDRSDLLTPILRDLAERRLLFALSRFDSRVEHVEMVVEDENGPRGGIDKSCRVTVGLHRSADVVISDKDSDISKCISRVAERLGRAVSRAIARTQHFERERPAFFENS</sequence>
<name>A0A5C6ABS8_9BACT</name>
<dbReference type="Pfam" id="PF02482">
    <property type="entry name" value="Ribosomal_S30AE"/>
    <property type="match status" value="1"/>
</dbReference>
<dbReference type="EMBL" id="SJPM01000004">
    <property type="protein sequence ID" value="TWT97474.1"/>
    <property type="molecule type" value="Genomic_DNA"/>
</dbReference>
<comment type="caution">
    <text evidence="1">The sequence shown here is derived from an EMBL/GenBank/DDBJ whole genome shotgun (WGS) entry which is preliminary data.</text>
</comment>
<dbReference type="Gene3D" id="3.30.160.100">
    <property type="entry name" value="Ribosome hibernation promotion factor-like"/>
    <property type="match status" value="1"/>
</dbReference>
<evidence type="ECO:0000313" key="1">
    <source>
        <dbReference type="EMBL" id="TWT97474.1"/>
    </source>
</evidence>
<gene>
    <name evidence="1" type="ORF">Pla100_26280</name>
</gene>
<dbReference type="InterPro" id="IPR003489">
    <property type="entry name" value="RHF/RaiA"/>
</dbReference>
<organism evidence="1 2">
    <name type="scientific">Neorhodopirellula pilleata</name>
    <dbReference type="NCBI Taxonomy" id="2714738"/>
    <lineage>
        <taxon>Bacteria</taxon>
        <taxon>Pseudomonadati</taxon>
        <taxon>Planctomycetota</taxon>
        <taxon>Planctomycetia</taxon>
        <taxon>Pirellulales</taxon>
        <taxon>Pirellulaceae</taxon>
        <taxon>Neorhodopirellula</taxon>
    </lineage>
</organism>
<accession>A0A5C6ABS8</accession>
<proteinExistence type="predicted"/>
<dbReference type="Proteomes" id="UP000316213">
    <property type="component" value="Unassembled WGS sequence"/>
</dbReference>
<dbReference type="InterPro" id="IPR036567">
    <property type="entry name" value="RHF-like"/>
</dbReference>
<reference evidence="1 2" key="1">
    <citation type="submission" date="2019-02" db="EMBL/GenBank/DDBJ databases">
        <title>Deep-cultivation of Planctomycetes and their phenomic and genomic characterization uncovers novel biology.</title>
        <authorList>
            <person name="Wiegand S."/>
            <person name="Jogler M."/>
            <person name="Boedeker C."/>
            <person name="Pinto D."/>
            <person name="Vollmers J."/>
            <person name="Rivas-Marin E."/>
            <person name="Kohn T."/>
            <person name="Peeters S.H."/>
            <person name="Heuer A."/>
            <person name="Rast P."/>
            <person name="Oberbeckmann S."/>
            <person name="Bunk B."/>
            <person name="Jeske O."/>
            <person name="Meyerdierks A."/>
            <person name="Storesund J.E."/>
            <person name="Kallscheuer N."/>
            <person name="Luecker S."/>
            <person name="Lage O.M."/>
            <person name="Pohl T."/>
            <person name="Merkel B.J."/>
            <person name="Hornburger P."/>
            <person name="Mueller R.-W."/>
            <person name="Bruemmer F."/>
            <person name="Labrenz M."/>
            <person name="Spormann A.M."/>
            <person name="Op Den Camp H."/>
            <person name="Overmann J."/>
            <person name="Amann R."/>
            <person name="Jetten M.S.M."/>
            <person name="Mascher T."/>
            <person name="Medema M.H."/>
            <person name="Devos D.P."/>
            <person name="Kaster A.-K."/>
            <person name="Ovreas L."/>
            <person name="Rohde M."/>
            <person name="Galperin M.Y."/>
            <person name="Jogler C."/>
        </authorList>
    </citation>
    <scope>NUCLEOTIDE SEQUENCE [LARGE SCALE GENOMIC DNA]</scope>
    <source>
        <strain evidence="1 2">Pla100</strain>
    </source>
</reference>